<name>A0AAD7Q087_QUISA</name>
<dbReference type="AlphaFoldDB" id="A0AAD7Q087"/>
<dbReference type="Proteomes" id="UP001163823">
    <property type="component" value="Chromosome 4"/>
</dbReference>
<keyword evidence="2" id="KW-1185">Reference proteome</keyword>
<accession>A0AAD7Q087</accession>
<evidence type="ECO:0000313" key="1">
    <source>
        <dbReference type="EMBL" id="KAJ7972446.1"/>
    </source>
</evidence>
<sequence length="219" mass="23676">MSSNSVLINLNADFVLYDREIEVHGVNSSEPMINVGVSDGQTLNESLNGKGSDVDGGKATCAFDMNMGSDIAIDRMDKEGANREIEFMEKVNYVEAEIGFLDRGNNVKASDFGDGKKRIEGSEGDQIVTRGADKNEGLILESNNDVQSVGESKGGDKLMERKWDQNGQMSLVDRISDQVAGNSVNLSKAMEYKNKNGTTDVLSFIHGDVEHCALGIADS</sequence>
<dbReference type="KEGG" id="qsa:O6P43_010332"/>
<reference evidence="1" key="1">
    <citation type="journal article" date="2023" name="Science">
        <title>Elucidation of the pathway for biosynthesis of saponin adjuvants from the soapbark tree.</title>
        <authorList>
            <person name="Reed J."/>
            <person name="Orme A."/>
            <person name="El-Demerdash A."/>
            <person name="Owen C."/>
            <person name="Martin L.B.B."/>
            <person name="Misra R.C."/>
            <person name="Kikuchi S."/>
            <person name="Rejzek M."/>
            <person name="Martin A.C."/>
            <person name="Harkess A."/>
            <person name="Leebens-Mack J."/>
            <person name="Louveau T."/>
            <person name="Stephenson M.J."/>
            <person name="Osbourn A."/>
        </authorList>
    </citation>
    <scope>NUCLEOTIDE SEQUENCE</scope>
    <source>
        <strain evidence="1">S10</strain>
    </source>
</reference>
<dbReference type="EMBL" id="JARAOO010000004">
    <property type="protein sequence ID" value="KAJ7972446.1"/>
    <property type="molecule type" value="Genomic_DNA"/>
</dbReference>
<evidence type="ECO:0000313" key="2">
    <source>
        <dbReference type="Proteomes" id="UP001163823"/>
    </source>
</evidence>
<organism evidence="1 2">
    <name type="scientific">Quillaja saponaria</name>
    <name type="common">Soap bark tree</name>
    <dbReference type="NCBI Taxonomy" id="32244"/>
    <lineage>
        <taxon>Eukaryota</taxon>
        <taxon>Viridiplantae</taxon>
        <taxon>Streptophyta</taxon>
        <taxon>Embryophyta</taxon>
        <taxon>Tracheophyta</taxon>
        <taxon>Spermatophyta</taxon>
        <taxon>Magnoliopsida</taxon>
        <taxon>eudicotyledons</taxon>
        <taxon>Gunneridae</taxon>
        <taxon>Pentapetalae</taxon>
        <taxon>rosids</taxon>
        <taxon>fabids</taxon>
        <taxon>Fabales</taxon>
        <taxon>Quillajaceae</taxon>
        <taxon>Quillaja</taxon>
    </lineage>
</organism>
<gene>
    <name evidence="1" type="ORF">O6P43_010332</name>
</gene>
<protein>
    <submittedName>
        <fullName evidence="1">Uncharacterized protein</fullName>
    </submittedName>
</protein>
<comment type="caution">
    <text evidence="1">The sequence shown here is derived from an EMBL/GenBank/DDBJ whole genome shotgun (WGS) entry which is preliminary data.</text>
</comment>
<proteinExistence type="predicted"/>